<dbReference type="GO" id="GO:0004252">
    <property type="term" value="F:serine-type endopeptidase activity"/>
    <property type="evidence" value="ECO:0007669"/>
    <property type="project" value="InterPro"/>
</dbReference>
<dbReference type="RefSeq" id="WP_073039970.1">
    <property type="nucleotide sequence ID" value="NZ_FQUO01000002.1"/>
</dbReference>
<dbReference type="EMBL" id="FQUO01000002">
    <property type="protein sequence ID" value="SHE68406.1"/>
    <property type="molecule type" value="Genomic_DNA"/>
</dbReference>
<dbReference type="GO" id="GO:0006508">
    <property type="term" value="P:proteolysis"/>
    <property type="evidence" value="ECO:0007669"/>
    <property type="project" value="InterPro"/>
</dbReference>
<keyword evidence="3" id="KW-1185">Reference proteome</keyword>
<dbReference type="Proteomes" id="UP000184368">
    <property type="component" value="Unassembled WGS sequence"/>
</dbReference>
<dbReference type="PANTHER" id="PTHR43019:SF23">
    <property type="entry name" value="PROTEASE DO-LIKE 5, CHLOROPLASTIC"/>
    <property type="match status" value="1"/>
</dbReference>
<dbReference type="InterPro" id="IPR009003">
    <property type="entry name" value="Peptidase_S1_PA"/>
</dbReference>
<feature type="coiled-coil region" evidence="1">
    <location>
        <begin position="128"/>
        <end position="155"/>
    </location>
</feature>
<protein>
    <submittedName>
        <fullName evidence="2">Trypsin-like peptidase domain-containing protein</fullName>
    </submittedName>
</protein>
<organism evidence="2 3">
    <name type="scientific">Cnuella takakiae</name>
    <dbReference type="NCBI Taxonomy" id="1302690"/>
    <lineage>
        <taxon>Bacteria</taxon>
        <taxon>Pseudomonadati</taxon>
        <taxon>Bacteroidota</taxon>
        <taxon>Chitinophagia</taxon>
        <taxon>Chitinophagales</taxon>
        <taxon>Chitinophagaceae</taxon>
        <taxon>Cnuella</taxon>
    </lineage>
</organism>
<keyword evidence="1" id="KW-0175">Coiled coil</keyword>
<dbReference type="PANTHER" id="PTHR43019">
    <property type="entry name" value="SERINE ENDOPROTEASE DEGS"/>
    <property type="match status" value="1"/>
</dbReference>
<sequence>MDDIKLLEAVERYINGQMSPDERVHFEQLRKTNTEIDQLVVEHTYFIHQLTHHDEVRQFKAKLNDIHIDLGEQGIIESPRLKGKAKVVYLVNKFKRTALIAASIAGITTITISSLVWSLSSKAPAKDIAQLSRKIEELNRKNRELDKEIDQVKTTVSTPTTIIYKKGGTGFLLSTKGLLLTNAHVVNKASSVVVQNSAGKELAARVVYMDLARDLAILKITDSSFEAPASLPYAIRRSSGELAEPVYTLGYPRNEIVYGEGYLSAKTGYDGDTLSYQIAIAANPGNSGGPIINRNGEVVGMLSAKQTTAEGVVFATQAKYIHQALDSLKQDTAYAKTKLPAKSSLKGVDRIQQVKKITDYVYMVKVN</sequence>
<reference evidence="2 3" key="1">
    <citation type="submission" date="2016-11" db="EMBL/GenBank/DDBJ databases">
        <authorList>
            <person name="Jaros S."/>
            <person name="Januszkiewicz K."/>
            <person name="Wedrychowicz H."/>
        </authorList>
    </citation>
    <scope>NUCLEOTIDE SEQUENCE [LARGE SCALE GENOMIC DNA]</scope>
    <source>
        <strain evidence="2 3">DSM 26897</strain>
    </source>
</reference>
<dbReference type="OrthoDB" id="9766361at2"/>
<dbReference type="Gene3D" id="2.40.10.120">
    <property type="match status" value="1"/>
</dbReference>
<gene>
    <name evidence="2" type="ORF">SAMN05444008_102268</name>
</gene>
<proteinExistence type="predicted"/>
<evidence type="ECO:0000313" key="3">
    <source>
        <dbReference type="Proteomes" id="UP000184368"/>
    </source>
</evidence>
<evidence type="ECO:0000313" key="2">
    <source>
        <dbReference type="EMBL" id="SHE68406.1"/>
    </source>
</evidence>
<dbReference type="InterPro" id="IPR001940">
    <property type="entry name" value="Peptidase_S1C"/>
</dbReference>
<dbReference type="SUPFAM" id="SSF50494">
    <property type="entry name" value="Trypsin-like serine proteases"/>
    <property type="match status" value="1"/>
</dbReference>
<evidence type="ECO:0000256" key="1">
    <source>
        <dbReference type="SAM" id="Coils"/>
    </source>
</evidence>
<dbReference type="STRING" id="1302690.BUE76_12370"/>
<dbReference type="AlphaFoldDB" id="A0A1M4VHA9"/>
<dbReference type="Pfam" id="PF13365">
    <property type="entry name" value="Trypsin_2"/>
    <property type="match status" value="1"/>
</dbReference>
<dbReference type="PRINTS" id="PR00834">
    <property type="entry name" value="PROTEASES2C"/>
</dbReference>
<accession>A0A1M4VHA9</accession>
<name>A0A1M4VHA9_9BACT</name>